<sequence length="190" mass="21504">MSLKALSVTQTLSKLTLSPFIGAKGKVSSSTFHPLQSFSLTQATYKTKSNLTGFRFRNSKGFPTNPIAQAAALKKPLPFSFTIPKIDDPNYVKPEGHLPLLQMNLPQMSHKDLRFCGRSILVKEDPVRSFHILHSVLKSNNVRKELALRRYYEKPTLKRRRLKMEANREAFKEAVGKKVGLVLKLKNRGI</sequence>
<evidence type="ECO:0000313" key="1">
    <source>
        <dbReference type="EMBL" id="KAJ9084047.1"/>
    </source>
</evidence>
<dbReference type="EMBL" id="QTSX02000888">
    <property type="protein sequence ID" value="KAJ9084047.1"/>
    <property type="molecule type" value="Genomic_DNA"/>
</dbReference>
<comment type="caution">
    <text evidence="1">The sequence shown here is derived from an EMBL/GenBank/DDBJ whole genome shotgun (WGS) entry which is preliminary data.</text>
</comment>
<protein>
    <submittedName>
        <fullName evidence="1">Uncharacterized protein</fullName>
    </submittedName>
</protein>
<proteinExistence type="predicted"/>
<evidence type="ECO:0000313" key="2">
    <source>
        <dbReference type="Proteomes" id="UP001165960"/>
    </source>
</evidence>
<dbReference type="Proteomes" id="UP001165960">
    <property type="component" value="Unassembled WGS sequence"/>
</dbReference>
<gene>
    <name evidence="1" type="ORF">DSO57_1028250</name>
</gene>
<name>A0ACC2UCA7_9FUNG</name>
<reference evidence="1" key="1">
    <citation type="submission" date="2022-04" db="EMBL/GenBank/DDBJ databases">
        <title>Genome of the entomopathogenic fungus Entomophthora muscae.</title>
        <authorList>
            <person name="Elya C."/>
            <person name="Lovett B.R."/>
            <person name="Lee E."/>
            <person name="Macias A.M."/>
            <person name="Hajek A.E."/>
            <person name="De Bivort B.L."/>
            <person name="Kasson M.T."/>
            <person name="De Fine Licht H.H."/>
            <person name="Stajich J.E."/>
        </authorList>
    </citation>
    <scope>NUCLEOTIDE SEQUENCE</scope>
    <source>
        <strain evidence="1">Berkeley</strain>
    </source>
</reference>
<organism evidence="1 2">
    <name type="scientific">Entomophthora muscae</name>
    <dbReference type="NCBI Taxonomy" id="34485"/>
    <lineage>
        <taxon>Eukaryota</taxon>
        <taxon>Fungi</taxon>
        <taxon>Fungi incertae sedis</taxon>
        <taxon>Zoopagomycota</taxon>
        <taxon>Entomophthoromycotina</taxon>
        <taxon>Entomophthoromycetes</taxon>
        <taxon>Entomophthorales</taxon>
        <taxon>Entomophthoraceae</taxon>
        <taxon>Entomophthora</taxon>
    </lineage>
</organism>
<keyword evidence="2" id="KW-1185">Reference proteome</keyword>
<accession>A0ACC2UCA7</accession>